<name>A0A7W7KSQ3_PSENT</name>
<organism evidence="1 2">
    <name type="scientific">Pseudomonas nitroreducens</name>
    <dbReference type="NCBI Taxonomy" id="46680"/>
    <lineage>
        <taxon>Bacteria</taxon>
        <taxon>Pseudomonadati</taxon>
        <taxon>Pseudomonadota</taxon>
        <taxon>Gammaproteobacteria</taxon>
        <taxon>Pseudomonadales</taxon>
        <taxon>Pseudomonadaceae</taxon>
        <taxon>Pseudomonas</taxon>
    </lineage>
</organism>
<proteinExistence type="predicted"/>
<sequence>MSELNQRARKISNLLWPHERLSDLRARIQKLKNKKEITCEDIISCWEIEENLNQKTDEGRDGVQRRVHFAHIVLYTQEVSIKLARNEHQKAASLVTYAAYHFGILDSYSRFLLRERARQSRGKKGGNGKSNKLNQISSELIRLLESPPAKGWGSEAEVVRVLLDPLGSFIREKGLQNIIPDVGDFILNALGKRGAPRDAYLKKRVHIKN</sequence>
<dbReference type="EMBL" id="JACHLI010000069">
    <property type="protein sequence ID" value="MBB4868257.1"/>
    <property type="molecule type" value="Genomic_DNA"/>
</dbReference>
<reference evidence="1 2" key="1">
    <citation type="submission" date="2020-08" db="EMBL/GenBank/DDBJ databases">
        <title>Functional genomics of gut bacteria from endangered species of beetles.</title>
        <authorList>
            <person name="Carlos-Shanley C."/>
        </authorList>
    </citation>
    <scope>NUCLEOTIDE SEQUENCE [LARGE SCALE GENOMIC DNA]</scope>
    <source>
        <strain evidence="1 2">S00179</strain>
    </source>
</reference>
<evidence type="ECO:0000313" key="2">
    <source>
        <dbReference type="Proteomes" id="UP000566995"/>
    </source>
</evidence>
<protein>
    <submittedName>
        <fullName evidence="1">Uncharacterized protein</fullName>
    </submittedName>
</protein>
<gene>
    <name evidence="1" type="ORF">HNP46_007177</name>
</gene>
<comment type="caution">
    <text evidence="1">The sequence shown here is derived from an EMBL/GenBank/DDBJ whole genome shotgun (WGS) entry which is preliminary data.</text>
</comment>
<evidence type="ECO:0000313" key="1">
    <source>
        <dbReference type="EMBL" id="MBB4868257.1"/>
    </source>
</evidence>
<dbReference type="Proteomes" id="UP000566995">
    <property type="component" value="Unassembled WGS sequence"/>
</dbReference>
<dbReference type="AlphaFoldDB" id="A0A7W7KSQ3"/>
<accession>A0A7W7KSQ3</accession>